<evidence type="ECO:0000259" key="2">
    <source>
        <dbReference type="Pfam" id="PF01593"/>
    </source>
</evidence>
<dbReference type="InterPro" id="IPR002937">
    <property type="entry name" value="Amino_oxidase"/>
</dbReference>
<dbReference type="AlphaFoldDB" id="A0A226DAX7"/>
<dbReference type="SUPFAM" id="SSF54373">
    <property type="entry name" value="FAD-linked reductases, C-terminal domain"/>
    <property type="match status" value="1"/>
</dbReference>
<comment type="caution">
    <text evidence="3">The sequence shown here is derived from an EMBL/GenBank/DDBJ whole genome shotgun (WGS) entry which is preliminary data.</text>
</comment>
<feature type="domain" description="Amine oxidase" evidence="2">
    <location>
        <begin position="17"/>
        <end position="490"/>
    </location>
</feature>
<dbReference type="GO" id="GO:0046592">
    <property type="term" value="F:polyamine oxidase activity"/>
    <property type="evidence" value="ECO:0007669"/>
    <property type="project" value="TreeGrafter"/>
</dbReference>
<dbReference type="EMBL" id="LNIX01000028">
    <property type="protein sequence ID" value="OXA41771.1"/>
    <property type="molecule type" value="Genomic_DNA"/>
</dbReference>
<gene>
    <name evidence="3" type="ORF">Fcan01_23398</name>
</gene>
<feature type="region of interest" description="Disordered" evidence="1">
    <location>
        <begin position="884"/>
        <end position="907"/>
    </location>
</feature>
<protein>
    <submittedName>
        <fullName evidence="3">Peroxisomal N(1)-acetyl-spermine/spermidine oxidase</fullName>
    </submittedName>
</protein>
<reference evidence="3 4" key="1">
    <citation type="submission" date="2015-12" db="EMBL/GenBank/DDBJ databases">
        <title>The genome of Folsomia candida.</title>
        <authorList>
            <person name="Faddeeva A."/>
            <person name="Derks M.F."/>
            <person name="Anvar Y."/>
            <person name="Smit S."/>
            <person name="Van Straalen N."/>
            <person name="Roelofs D."/>
        </authorList>
    </citation>
    <scope>NUCLEOTIDE SEQUENCE [LARGE SCALE GENOMIC DNA]</scope>
    <source>
        <strain evidence="3 4">VU population</strain>
        <tissue evidence="3">Whole body</tissue>
    </source>
</reference>
<dbReference type="SUPFAM" id="SSF51905">
    <property type="entry name" value="FAD/NAD(P)-binding domain"/>
    <property type="match status" value="1"/>
</dbReference>
<dbReference type="PANTHER" id="PTHR10742">
    <property type="entry name" value="FLAVIN MONOAMINE OXIDASE"/>
    <property type="match status" value="1"/>
</dbReference>
<feature type="compositionally biased region" description="Basic and acidic residues" evidence="1">
    <location>
        <begin position="1103"/>
        <end position="1112"/>
    </location>
</feature>
<evidence type="ECO:0000313" key="3">
    <source>
        <dbReference type="EMBL" id="OXA41771.1"/>
    </source>
</evidence>
<dbReference type="OrthoDB" id="5046242at2759"/>
<dbReference type="PANTHER" id="PTHR10742:SF398">
    <property type="entry name" value="AMINE OXIDASE DOMAIN-CONTAINING PROTEIN-RELATED"/>
    <property type="match status" value="1"/>
</dbReference>
<dbReference type="Pfam" id="PF01593">
    <property type="entry name" value="Amino_oxidase"/>
    <property type="match status" value="1"/>
</dbReference>
<accession>A0A226DAX7</accession>
<dbReference type="STRING" id="158441.A0A226DAX7"/>
<organism evidence="3 4">
    <name type="scientific">Folsomia candida</name>
    <name type="common">Springtail</name>
    <dbReference type="NCBI Taxonomy" id="158441"/>
    <lineage>
        <taxon>Eukaryota</taxon>
        <taxon>Metazoa</taxon>
        <taxon>Ecdysozoa</taxon>
        <taxon>Arthropoda</taxon>
        <taxon>Hexapoda</taxon>
        <taxon>Collembola</taxon>
        <taxon>Entomobryomorpha</taxon>
        <taxon>Isotomoidea</taxon>
        <taxon>Isotomidae</taxon>
        <taxon>Proisotominae</taxon>
        <taxon>Folsomia</taxon>
    </lineage>
</organism>
<feature type="region of interest" description="Disordered" evidence="1">
    <location>
        <begin position="1103"/>
        <end position="1125"/>
    </location>
</feature>
<dbReference type="InterPro" id="IPR036188">
    <property type="entry name" value="FAD/NAD-bd_sf"/>
</dbReference>
<dbReference type="InterPro" id="IPR050281">
    <property type="entry name" value="Flavin_monoamine_oxidase"/>
</dbReference>
<dbReference type="Gene3D" id="3.50.50.60">
    <property type="entry name" value="FAD/NAD(P)-binding domain"/>
    <property type="match status" value="1"/>
</dbReference>
<evidence type="ECO:0000313" key="4">
    <source>
        <dbReference type="Proteomes" id="UP000198287"/>
    </source>
</evidence>
<sequence>MASIALKKKVVVIGGGVAGLTAAAALVKDGRFDVTLLEASDRIGGRVHTLPLGEHFVENGAQWVHGDVNNSVFHKAKALDLLDYSGLNFLKFECHSVFVNQQGKVLPKEKHDILRNILVKVSDGPESHNSQPDEPLGNWMDKAFWEQEITQDFAKDDKLVATQVLDWQHRFQTTIDGSDNWYSSSCRGQQEYWELEGNPLNAWKPPACYASFLNVILYGKPILAPKFMPEIPDWINLEKEVVQINYNSNKNVTIVCKDGAEYLCDHTICTVSLGVLKEKFETLFVPPLPTQKIKAIKFLEIGSVNKLHFDFPNKWWPDDVIGFNLLWDPQVPLIHYSSNVTEDGLLVEIDGLPLWTRGILGFYISASHPTSLNSWITGPTARLVEKLDEDTVKRTFMKVLRQFVGLVYDIPEPQNFLRSTWFSNPFTRGSYSFRGVNSELYNVWATDLAEPVTCNNSPVLCFAGEASHAHFHSTVHGAHDSGLREAQRLINFATGSTAELSQMFPYTDSMFDNDDYYVRQYVTKHPVMYKTPVDEDPSYRTYQEMVYFYLYEKIYWKTAVSNLVDYKNQNEFEFENIDNYLVNKSLNSSLQNEASKEIVISNLPSYIATMKNRSCVMSNQTETINLCDTYCSEIFDTHLSPSFVSSFEFIHGWLNYFHPQFTQMQHLTCFGKLLQSRCREVLSNSQGQKDDDDRGDGFRDKLVHLIFLAGIGKKSFDSHEILNQIATFCDTNNAATYQVWTPFDMAIVCESFFKGGMRIESEKSLLSIANTLCNFLTLTLQEDPALEHFNPFVIISLLKPLRQVNFIDAKLLSLLSELILHPLFEEKVSDIRFIINVAAAFSFPGCQNMHPKASTTRPDLSMDKVLKRMDNLVVNILQQEMPHNNVKKSDSGFGGSSSSRSVKKDAESTTTCTKTTIAVGKSRLKDVAKWWWISSSLGYQMRSEIYLKDLSRRWNMGQFTKKSSDVPHAVDALLALAIMNQYPDSLVVKILHSADFRSAVKVNCSNRHKGRFGLFLTCLRIEGSSTVWNQLSPRDEHQWFEAVRTPFTMNESNSWSCSHRRVKPLKVPGIKDDFKPHTQLLNMVMDALNQIFSDSSTFTNADKLKNGHDRGDGNSFNTTSSGRINSSSSAKLTALLLKSEIDVPYQTRQAQVFVGYAVPYLFIPGIKIVFPSKRNKEIYVEVLDDIGLSPSYHSFKMRLMDKMHLKYFKVSRNEIQDLDASEIQKLLQERYSLQRN</sequence>
<name>A0A226DAX7_FOLCA</name>
<dbReference type="Gene3D" id="3.90.660.10">
    <property type="match status" value="1"/>
</dbReference>
<dbReference type="Proteomes" id="UP000198287">
    <property type="component" value="Unassembled WGS sequence"/>
</dbReference>
<evidence type="ECO:0000256" key="1">
    <source>
        <dbReference type="SAM" id="MobiDB-lite"/>
    </source>
</evidence>
<keyword evidence="4" id="KW-1185">Reference proteome</keyword>
<proteinExistence type="predicted"/>